<evidence type="ECO:0000256" key="7">
    <source>
        <dbReference type="ARBA" id="ARBA00023136"/>
    </source>
</evidence>
<comment type="caution">
    <text evidence="12">The sequence shown here is derived from an EMBL/GenBank/DDBJ whole genome shotgun (WGS) entry which is preliminary data.</text>
</comment>
<dbReference type="InterPro" id="IPR025949">
    <property type="entry name" value="PapC-like_C"/>
</dbReference>
<evidence type="ECO:0000259" key="10">
    <source>
        <dbReference type="Pfam" id="PF13953"/>
    </source>
</evidence>
<dbReference type="PANTHER" id="PTHR30451:SF20">
    <property type="entry name" value="FIMBRIAE USHER"/>
    <property type="match status" value="1"/>
</dbReference>
<keyword evidence="3" id="KW-0813">Transport</keyword>
<dbReference type="Gene3D" id="2.60.40.3110">
    <property type="match status" value="1"/>
</dbReference>
<protein>
    <submittedName>
        <fullName evidence="12">Fimbrial biogenesis outer membrane usher protein</fullName>
    </submittedName>
</protein>
<evidence type="ECO:0000256" key="4">
    <source>
        <dbReference type="ARBA" id="ARBA00022452"/>
    </source>
</evidence>
<keyword evidence="5" id="KW-0812">Transmembrane</keyword>
<proteinExistence type="inferred from homology"/>
<dbReference type="Gene3D" id="2.60.40.2610">
    <property type="entry name" value="Outer membrane usher protein FimD, plug domain"/>
    <property type="match status" value="1"/>
</dbReference>
<dbReference type="Pfam" id="PF00577">
    <property type="entry name" value="Usher"/>
    <property type="match status" value="1"/>
</dbReference>
<dbReference type="Pfam" id="PF13953">
    <property type="entry name" value="PapC_C"/>
    <property type="match status" value="1"/>
</dbReference>
<evidence type="ECO:0000256" key="5">
    <source>
        <dbReference type="ARBA" id="ARBA00022692"/>
    </source>
</evidence>
<keyword evidence="6 9" id="KW-0732">Signal</keyword>
<evidence type="ECO:0000256" key="9">
    <source>
        <dbReference type="SAM" id="SignalP"/>
    </source>
</evidence>
<feature type="signal peptide" evidence="9">
    <location>
        <begin position="1"/>
        <end position="22"/>
    </location>
</feature>
<organism evidence="12 13">
    <name type="scientific">Stenotrophomonas maltophilia</name>
    <name type="common">Pseudomonas maltophilia</name>
    <name type="synonym">Xanthomonas maltophilia</name>
    <dbReference type="NCBI Taxonomy" id="40324"/>
    <lineage>
        <taxon>Bacteria</taxon>
        <taxon>Pseudomonadati</taxon>
        <taxon>Pseudomonadota</taxon>
        <taxon>Gammaproteobacteria</taxon>
        <taxon>Lysobacterales</taxon>
        <taxon>Lysobacteraceae</taxon>
        <taxon>Stenotrophomonas</taxon>
        <taxon>Stenotrophomonas maltophilia group</taxon>
    </lineage>
</organism>
<dbReference type="InterPro" id="IPR000015">
    <property type="entry name" value="Fimb_usher"/>
</dbReference>
<dbReference type="InterPro" id="IPR037224">
    <property type="entry name" value="PapC_N_sf"/>
</dbReference>
<dbReference type="GO" id="GO:0009279">
    <property type="term" value="C:cell outer membrane"/>
    <property type="evidence" value="ECO:0007669"/>
    <property type="project" value="UniProtKB-SubCell"/>
</dbReference>
<evidence type="ECO:0000256" key="2">
    <source>
        <dbReference type="ARBA" id="ARBA00008064"/>
    </source>
</evidence>
<dbReference type="PANTHER" id="PTHR30451">
    <property type="entry name" value="OUTER MEMBRANE USHER PROTEIN"/>
    <property type="match status" value="1"/>
</dbReference>
<dbReference type="SUPFAM" id="SSF141729">
    <property type="entry name" value="FimD N-terminal domain-like"/>
    <property type="match status" value="1"/>
</dbReference>
<gene>
    <name evidence="12" type="ORF">I5V89_14685</name>
</gene>
<dbReference type="Proteomes" id="UP000634179">
    <property type="component" value="Unassembled WGS sequence"/>
</dbReference>
<evidence type="ECO:0000259" key="11">
    <source>
        <dbReference type="Pfam" id="PF13954"/>
    </source>
</evidence>
<evidence type="ECO:0000256" key="8">
    <source>
        <dbReference type="ARBA" id="ARBA00023237"/>
    </source>
</evidence>
<comment type="similarity">
    <text evidence="2">Belongs to the fimbrial export usher family.</text>
</comment>
<comment type="subcellular location">
    <subcellularLocation>
        <location evidence="1">Cell outer membrane</location>
        <topology evidence="1">Multi-pass membrane protein</topology>
    </subcellularLocation>
</comment>
<dbReference type="InterPro" id="IPR042186">
    <property type="entry name" value="FimD_plug_dom"/>
</dbReference>
<accession>A0AA40Y554</accession>
<keyword evidence="4" id="KW-1134">Transmembrane beta strand</keyword>
<evidence type="ECO:0000256" key="6">
    <source>
        <dbReference type="ARBA" id="ARBA00022729"/>
    </source>
</evidence>
<keyword evidence="7" id="KW-0472">Membrane</keyword>
<dbReference type="Pfam" id="PF13954">
    <property type="entry name" value="PapC_N"/>
    <property type="match status" value="1"/>
</dbReference>
<reference evidence="12" key="1">
    <citation type="submission" date="2020-11" db="EMBL/GenBank/DDBJ databases">
        <title>Enhanced detection system for hospital associated transmission using whole genome sequencing surveillance.</title>
        <authorList>
            <person name="Harrison L.H."/>
            <person name="Van Tyne D."/>
            <person name="Marsh J.W."/>
            <person name="Griffith M.P."/>
            <person name="Snyder D.J."/>
            <person name="Cooper V.S."/>
            <person name="Mustapha M."/>
        </authorList>
    </citation>
    <scope>NUCLEOTIDE SEQUENCE</scope>
    <source>
        <strain evidence="12">STEN00053</strain>
    </source>
</reference>
<keyword evidence="8" id="KW-0998">Cell outer membrane</keyword>
<dbReference type="Gene3D" id="2.60.40.2070">
    <property type="match status" value="1"/>
</dbReference>
<dbReference type="InterPro" id="IPR025885">
    <property type="entry name" value="PapC_N"/>
</dbReference>
<evidence type="ECO:0000313" key="13">
    <source>
        <dbReference type="Proteomes" id="UP000634179"/>
    </source>
</evidence>
<dbReference type="GO" id="GO:0015473">
    <property type="term" value="F:fimbrial usher porin activity"/>
    <property type="evidence" value="ECO:0007669"/>
    <property type="project" value="InterPro"/>
</dbReference>
<dbReference type="GO" id="GO:0009297">
    <property type="term" value="P:pilus assembly"/>
    <property type="evidence" value="ECO:0007669"/>
    <property type="project" value="InterPro"/>
</dbReference>
<dbReference type="FunFam" id="2.60.40.3110:FF:000001">
    <property type="entry name" value="Putative fimbrial outer membrane usher"/>
    <property type="match status" value="1"/>
</dbReference>
<dbReference type="RefSeq" id="WP_049408715.1">
    <property type="nucleotide sequence ID" value="NZ_JANKBX010000024.1"/>
</dbReference>
<dbReference type="AlphaFoldDB" id="A0AA40Y554"/>
<feature type="chain" id="PRO_5041229667" evidence="9">
    <location>
        <begin position="23"/>
        <end position="854"/>
    </location>
</feature>
<feature type="domain" description="PapC-like C-terminal" evidence="10">
    <location>
        <begin position="772"/>
        <end position="836"/>
    </location>
</feature>
<evidence type="ECO:0000256" key="3">
    <source>
        <dbReference type="ARBA" id="ARBA00022448"/>
    </source>
</evidence>
<evidence type="ECO:0000256" key="1">
    <source>
        <dbReference type="ARBA" id="ARBA00004571"/>
    </source>
</evidence>
<name>A0AA40Y554_STEMA</name>
<evidence type="ECO:0000313" key="12">
    <source>
        <dbReference type="EMBL" id="MBH1791118.1"/>
    </source>
</evidence>
<sequence length="854" mass="92267">MSIHQAICLLVAGVACPGWALAAPANLGEQALMAQSGAANARAPESAQFNSSFLSGQAKQVDLASFTNGNPMVAGTYRVDVYVNGGWQGRRDLQFKADEQGRVDACLPLPMLEEMGVDSEAVLLQQDPTLPTDTTSCVPVQRRMANAYGIYDSGNLRYDLSIPQVFLRREARGYVNPSLWDRGINAGFVGYSFNAIDSDSRVEGGQRNRSAYLGLNAGLNLGGWQFRHDSNLTWSEGNGRHWQSIATYAQRGIPQVRGMLTIGEAYTTGELFDSIGYRGASLASDDRMLPDSLRGYAPVVRGIAETNARIEVRQNQQLIYSSTVSPGSFVIDDLYPTGYGGDLEVSVIEADGRRREFKVPFGSVPQMLREGVSRYSLTAGQVRNKLLADEPWLVQGTYQRGIGNQLTLYGGSALSEGYLSLLYGVGLSTRVGAFAADVTHARTSFDHYGSHTGASVRLSYSNMIGETGTNLTLAAYRYSTEGFYSLQDALYGRDSDKRGIDPTTRGRQRSQFQVTLNQPLGRRGGALYVTGSVRDFYDRSGTSKQYQVGYNNAWRSVNYGFSALRTEEGVLGRSDTQYLLSMSVPLGRGTHPVSFSADLGARDRGGYDNSRVGITGSAGVDNNFSYGVALSDSREGGTTAVGNAEYRSRYSALNATYSHSRDFRQASVGANGSVVVHPGGFTFTPQRGDTMVLVEAPGARDAIVSNAPGLRVDGRGYAVVPYVSPYRLNTVTLDPQGMAHDVELESTSQSIAPFAGAISYLRFDTRKGNALLIQVRNADGRSMPFGAQVKDEQGQPVGMVSQGGRLYVRSEKNQGQLQVEWGAGADQRCTIDYQVPAGADASKTGFIPLEAACR</sequence>
<feature type="domain" description="PapC N-terminal" evidence="11">
    <location>
        <begin position="48"/>
        <end position="195"/>
    </location>
</feature>
<dbReference type="InterPro" id="IPR043142">
    <property type="entry name" value="PapC-like_C_sf"/>
</dbReference>
<dbReference type="Gene3D" id="3.10.20.410">
    <property type="match status" value="1"/>
</dbReference>
<dbReference type="EMBL" id="JADUOV010000010">
    <property type="protein sequence ID" value="MBH1791118.1"/>
    <property type="molecule type" value="Genomic_DNA"/>
</dbReference>